<feature type="coiled-coil region" evidence="1">
    <location>
        <begin position="7"/>
        <end position="34"/>
    </location>
</feature>
<dbReference type="Pfam" id="PF11363">
    <property type="entry name" value="DUF3164"/>
    <property type="match status" value="1"/>
</dbReference>
<organism evidence="2 4">
    <name type="scientific">Epilithonimonas vandammei</name>
    <dbReference type="NCBI Taxonomy" id="2487072"/>
    <lineage>
        <taxon>Bacteria</taxon>
        <taxon>Pseudomonadati</taxon>
        <taxon>Bacteroidota</taxon>
        <taxon>Flavobacteriia</taxon>
        <taxon>Flavobacteriales</taxon>
        <taxon>Weeksellaceae</taxon>
        <taxon>Chryseobacterium group</taxon>
        <taxon>Epilithonimonas</taxon>
    </lineage>
</organism>
<dbReference type="KEGG" id="eva:EIB75_00775"/>
<keyword evidence="1" id="KW-0175">Coiled coil</keyword>
<sequence length="210" mass="24798">MKTETLQEFTAEELEAALAQKKEAERIGREQKREAYEALKKDTIADLAPVANDLSLQLMRFRDKAFSQLGTLYELLQDYSKRHQDGKGNFTIEDDEFKIQFKRQGKGTFDERSEQAEKHIIDFLNTKYQGDLDTKDLIMSLLERKKGDLDINMVQKLYSMEDRFDDENWREGIKLLKESYSFKHSKDYVSFFKKGRNNQWEGINLNFSYS</sequence>
<dbReference type="KEGG" id="eva:EIB75_10780"/>
<dbReference type="AlphaFoldDB" id="A0A3G8ZB03"/>
<reference evidence="2" key="2">
    <citation type="submission" date="2018-11" db="EMBL/GenBank/DDBJ databases">
        <title>Proposal to divide the Flavobacteriaceae and reorganize its genera based on Amino Acid Identity values calculated from whole genome sequences.</title>
        <authorList>
            <person name="Nicholson A.C."/>
            <person name="Gulvik C.A."/>
            <person name="Whitney A.M."/>
            <person name="Humrighouse B.W."/>
            <person name="Bell M."/>
            <person name="Holmes B."/>
            <person name="Steigerwalt A."/>
            <person name="Villarma A."/>
            <person name="Sheth M."/>
            <person name="Batra D."/>
            <person name="Pryor J."/>
            <person name="Bernardet J.-F."/>
            <person name="Hugo C."/>
            <person name="Kampfer P."/>
            <person name="Newman J."/>
            <person name="Mcquiston J.R."/>
        </authorList>
    </citation>
    <scope>NUCLEOTIDE SEQUENCE [LARGE SCALE GENOMIC DNA]</scope>
    <source>
        <strain evidence="2">H6466</strain>
    </source>
</reference>
<protein>
    <submittedName>
        <fullName evidence="2">DUF3164 family protein</fullName>
    </submittedName>
</protein>
<accession>A0A3G8ZB03</accession>
<evidence type="ECO:0000256" key="1">
    <source>
        <dbReference type="SAM" id="Coils"/>
    </source>
</evidence>
<dbReference type="Proteomes" id="UP000272316">
    <property type="component" value="Chromosome"/>
</dbReference>
<evidence type="ECO:0000313" key="2">
    <source>
        <dbReference type="EMBL" id="AZI53875.1"/>
    </source>
</evidence>
<dbReference type="EMBL" id="CP034160">
    <property type="protein sequence ID" value="AZI53875.1"/>
    <property type="molecule type" value="Genomic_DNA"/>
</dbReference>
<evidence type="ECO:0000313" key="4">
    <source>
        <dbReference type="Proteomes" id="UP000272316"/>
    </source>
</evidence>
<dbReference type="InterPro" id="IPR021505">
    <property type="entry name" value="Phage_B3_Orf6"/>
</dbReference>
<dbReference type="EMBL" id="CP034160">
    <property type="protein sequence ID" value="AZI55707.1"/>
    <property type="molecule type" value="Genomic_DNA"/>
</dbReference>
<name>A0A3G8ZB03_9FLAO</name>
<dbReference type="RefSeq" id="WP_124985370.1">
    <property type="nucleotide sequence ID" value="NZ_CP034160.1"/>
</dbReference>
<proteinExistence type="predicted"/>
<gene>
    <name evidence="2" type="ORF">EIB75_00775</name>
    <name evidence="3" type="ORF">EIB75_10780</name>
</gene>
<reference evidence="4" key="1">
    <citation type="submission" date="2018-11" db="EMBL/GenBank/DDBJ databases">
        <title>Proposal to divide the Flavobacteriaceae and reorganize its genera based on Amino Acid Identity values calculated from whole genome sequences.</title>
        <authorList>
            <person name="Nicholson A.C."/>
            <person name="Gulvik C.A."/>
            <person name="Whitney A.M."/>
            <person name="Sheth M."/>
            <person name="Batra D."/>
            <person name="Pryor J."/>
            <person name="Bernardet J.-F."/>
            <person name="Hugo C."/>
            <person name="Kampfer P."/>
            <person name="Newman J.D."/>
            <person name="McQuiston J.R."/>
        </authorList>
    </citation>
    <scope>NUCLEOTIDE SEQUENCE [LARGE SCALE GENOMIC DNA]</scope>
    <source>
        <strain evidence="4">H6466</strain>
    </source>
</reference>
<evidence type="ECO:0000313" key="3">
    <source>
        <dbReference type="EMBL" id="AZI55707.1"/>
    </source>
</evidence>